<evidence type="ECO:0000313" key="2">
    <source>
        <dbReference type="Proteomes" id="UP000322699"/>
    </source>
</evidence>
<accession>A0A5B1CCI1</accession>
<sequence>MDPHEPTKYELLPDSMAASDLETLFNELLLSNTPDPLVTTNALYELATRQWHTYEPLAPSVAQRIDDWLVTNWDTNSLAFTDTATAIVAHLRLPRTLQIIRSLVGHPDPEIDRVIRGLIAELDVGDPLDPWWDLRNL</sequence>
<reference evidence="1 2" key="1">
    <citation type="submission" date="2019-08" db="EMBL/GenBank/DDBJ databases">
        <title>Deep-cultivation of Planctomycetes and their phenomic and genomic characterization uncovers novel biology.</title>
        <authorList>
            <person name="Wiegand S."/>
            <person name="Jogler M."/>
            <person name="Boedeker C."/>
            <person name="Pinto D."/>
            <person name="Vollmers J."/>
            <person name="Rivas-Marin E."/>
            <person name="Kohn T."/>
            <person name="Peeters S.H."/>
            <person name="Heuer A."/>
            <person name="Rast P."/>
            <person name="Oberbeckmann S."/>
            <person name="Bunk B."/>
            <person name="Jeske O."/>
            <person name="Meyerdierks A."/>
            <person name="Storesund J.E."/>
            <person name="Kallscheuer N."/>
            <person name="Luecker S."/>
            <person name="Lage O.M."/>
            <person name="Pohl T."/>
            <person name="Merkel B.J."/>
            <person name="Hornburger P."/>
            <person name="Mueller R.-W."/>
            <person name="Bruemmer F."/>
            <person name="Labrenz M."/>
            <person name="Spormann A.M."/>
            <person name="Op Den Camp H."/>
            <person name="Overmann J."/>
            <person name="Amann R."/>
            <person name="Jetten M.S.M."/>
            <person name="Mascher T."/>
            <person name="Medema M.H."/>
            <person name="Devos D.P."/>
            <person name="Kaster A.-K."/>
            <person name="Ovreas L."/>
            <person name="Rohde M."/>
            <person name="Galperin M.Y."/>
            <person name="Jogler C."/>
        </authorList>
    </citation>
    <scope>NUCLEOTIDE SEQUENCE [LARGE SCALE GENOMIC DNA]</scope>
    <source>
        <strain evidence="1 2">LF1</strain>
    </source>
</reference>
<dbReference type="AlphaFoldDB" id="A0A5B1CCI1"/>
<evidence type="ECO:0008006" key="3">
    <source>
        <dbReference type="Google" id="ProtNLM"/>
    </source>
</evidence>
<protein>
    <recommendedName>
        <fullName evidence="3">HEAT repeat protein</fullName>
    </recommendedName>
</protein>
<keyword evidence="2" id="KW-1185">Reference proteome</keyword>
<evidence type="ECO:0000313" key="1">
    <source>
        <dbReference type="EMBL" id="KAA1257044.1"/>
    </source>
</evidence>
<name>A0A5B1CCI1_9BACT</name>
<dbReference type="OrthoDB" id="6923026at2"/>
<organism evidence="1 2">
    <name type="scientific">Rubripirellula obstinata</name>
    <dbReference type="NCBI Taxonomy" id="406547"/>
    <lineage>
        <taxon>Bacteria</taxon>
        <taxon>Pseudomonadati</taxon>
        <taxon>Planctomycetota</taxon>
        <taxon>Planctomycetia</taxon>
        <taxon>Pirellulales</taxon>
        <taxon>Pirellulaceae</taxon>
        <taxon>Rubripirellula</taxon>
    </lineage>
</organism>
<gene>
    <name evidence="1" type="ORF">LF1_56820</name>
</gene>
<proteinExistence type="predicted"/>
<dbReference type="RefSeq" id="WP_068266961.1">
    <property type="nucleotide sequence ID" value="NZ_LWSK01000141.1"/>
</dbReference>
<dbReference type="Proteomes" id="UP000322699">
    <property type="component" value="Unassembled WGS sequence"/>
</dbReference>
<comment type="caution">
    <text evidence="1">The sequence shown here is derived from an EMBL/GenBank/DDBJ whole genome shotgun (WGS) entry which is preliminary data.</text>
</comment>
<dbReference type="EMBL" id="VRLW01000006">
    <property type="protein sequence ID" value="KAA1257044.1"/>
    <property type="molecule type" value="Genomic_DNA"/>
</dbReference>